<sequence length="106" mass="11503">MPPRRALSSLLRFLFVSARNPARDLHPPRNLHPIEKATNVEKSTSSERSENLASQTYNTSFSAALSSMDDGETASALPPASLADFLPLEDTPPPLNSRECQTDGGH</sequence>
<dbReference type="EMBL" id="MDYN01000004">
    <property type="protein sequence ID" value="OQD88182.1"/>
    <property type="molecule type" value="Genomic_DNA"/>
</dbReference>
<feature type="region of interest" description="Disordered" evidence="1">
    <location>
        <begin position="22"/>
        <end position="106"/>
    </location>
</feature>
<name>A0A1V6QGQ3_9EURO</name>
<evidence type="ECO:0000256" key="2">
    <source>
        <dbReference type="SAM" id="SignalP"/>
    </source>
</evidence>
<organism evidence="3 4">
    <name type="scientific">Penicillium antarcticum</name>
    <dbReference type="NCBI Taxonomy" id="416450"/>
    <lineage>
        <taxon>Eukaryota</taxon>
        <taxon>Fungi</taxon>
        <taxon>Dikarya</taxon>
        <taxon>Ascomycota</taxon>
        <taxon>Pezizomycotina</taxon>
        <taxon>Eurotiomycetes</taxon>
        <taxon>Eurotiomycetidae</taxon>
        <taxon>Eurotiales</taxon>
        <taxon>Aspergillaceae</taxon>
        <taxon>Penicillium</taxon>
    </lineage>
</organism>
<dbReference type="AlphaFoldDB" id="A0A1V6QGQ3"/>
<feature type="compositionally biased region" description="Basic and acidic residues" evidence="1">
    <location>
        <begin position="22"/>
        <end position="50"/>
    </location>
</feature>
<proteinExistence type="predicted"/>
<keyword evidence="4" id="KW-1185">Reference proteome</keyword>
<comment type="caution">
    <text evidence="3">The sequence shown here is derived from an EMBL/GenBank/DDBJ whole genome shotgun (WGS) entry which is preliminary data.</text>
</comment>
<feature type="chain" id="PRO_5011963485" evidence="2">
    <location>
        <begin position="19"/>
        <end position="106"/>
    </location>
</feature>
<evidence type="ECO:0000313" key="4">
    <source>
        <dbReference type="Proteomes" id="UP000191672"/>
    </source>
</evidence>
<gene>
    <name evidence="3" type="ORF">PENANT_c004G03416</name>
</gene>
<evidence type="ECO:0000256" key="1">
    <source>
        <dbReference type="SAM" id="MobiDB-lite"/>
    </source>
</evidence>
<feature type="compositionally biased region" description="Polar residues" evidence="1">
    <location>
        <begin position="51"/>
        <end position="65"/>
    </location>
</feature>
<evidence type="ECO:0000313" key="3">
    <source>
        <dbReference type="EMBL" id="OQD88182.1"/>
    </source>
</evidence>
<keyword evidence="2" id="KW-0732">Signal</keyword>
<protein>
    <submittedName>
        <fullName evidence="3">Uncharacterized protein</fullName>
    </submittedName>
</protein>
<feature type="signal peptide" evidence="2">
    <location>
        <begin position="1"/>
        <end position="18"/>
    </location>
</feature>
<accession>A0A1V6QGQ3</accession>
<dbReference type="Proteomes" id="UP000191672">
    <property type="component" value="Unassembled WGS sequence"/>
</dbReference>
<reference evidence="4" key="1">
    <citation type="journal article" date="2017" name="Nat. Microbiol.">
        <title>Global analysis of biosynthetic gene clusters reveals vast potential of secondary metabolite production in Penicillium species.</title>
        <authorList>
            <person name="Nielsen J.C."/>
            <person name="Grijseels S."/>
            <person name="Prigent S."/>
            <person name="Ji B."/>
            <person name="Dainat J."/>
            <person name="Nielsen K.F."/>
            <person name="Frisvad J.C."/>
            <person name="Workman M."/>
            <person name="Nielsen J."/>
        </authorList>
    </citation>
    <scope>NUCLEOTIDE SEQUENCE [LARGE SCALE GENOMIC DNA]</scope>
    <source>
        <strain evidence="4">IBT 31811</strain>
    </source>
</reference>